<dbReference type="AlphaFoldDB" id="A0A7X6AZR5"/>
<evidence type="ECO:0000256" key="1">
    <source>
        <dbReference type="ARBA" id="ARBA00022729"/>
    </source>
</evidence>
<dbReference type="Proteomes" id="UP000536624">
    <property type="component" value="Unassembled WGS sequence"/>
</dbReference>
<keyword evidence="1 3" id="KW-0732">Signal</keyword>
<name>A0A7X6AZR5_STRMQ</name>
<dbReference type="EMBL" id="JAALLH010000001">
    <property type="protein sequence ID" value="NIY68754.1"/>
    <property type="molecule type" value="Genomic_DNA"/>
</dbReference>
<feature type="signal peptide" evidence="3">
    <location>
        <begin position="1"/>
        <end position="24"/>
    </location>
</feature>
<dbReference type="RefSeq" id="WP_167503603.1">
    <property type="nucleotide sequence ID" value="NZ_JAALLH010000001.1"/>
</dbReference>
<evidence type="ECO:0000256" key="2">
    <source>
        <dbReference type="SAM" id="MobiDB-lite"/>
    </source>
</evidence>
<dbReference type="Gene3D" id="2.40.10.10">
    <property type="entry name" value="Trypsin-like serine proteases"/>
    <property type="match status" value="2"/>
</dbReference>
<dbReference type="PANTHER" id="PTHR15462">
    <property type="entry name" value="SERINE PROTEASE"/>
    <property type="match status" value="1"/>
</dbReference>
<accession>A0A7X6AZR5</accession>
<feature type="compositionally biased region" description="Basic and acidic residues" evidence="2">
    <location>
        <begin position="99"/>
        <end position="113"/>
    </location>
</feature>
<comment type="caution">
    <text evidence="4">The sequence shown here is derived from an EMBL/GenBank/DDBJ whole genome shotgun (WGS) entry which is preliminary data.</text>
</comment>
<feature type="chain" id="PRO_5030898695" evidence="3">
    <location>
        <begin position="25"/>
        <end position="391"/>
    </location>
</feature>
<dbReference type="InterPro" id="IPR009003">
    <property type="entry name" value="Peptidase_S1_PA"/>
</dbReference>
<feature type="region of interest" description="Disordered" evidence="2">
    <location>
        <begin position="99"/>
        <end position="138"/>
    </location>
</feature>
<dbReference type="PROSITE" id="PS51257">
    <property type="entry name" value="PROKAR_LIPOPROTEIN"/>
    <property type="match status" value="1"/>
</dbReference>
<protein>
    <submittedName>
        <fullName evidence="4">Secreted protein</fullName>
    </submittedName>
</protein>
<evidence type="ECO:0000256" key="3">
    <source>
        <dbReference type="SAM" id="SignalP"/>
    </source>
</evidence>
<feature type="region of interest" description="Disordered" evidence="2">
    <location>
        <begin position="25"/>
        <end position="52"/>
    </location>
</feature>
<proteinExistence type="predicted"/>
<organism evidence="4 5">
    <name type="scientific">Streptomyces malaysiensis</name>
    <dbReference type="NCBI Taxonomy" id="92644"/>
    <lineage>
        <taxon>Bacteria</taxon>
        <taxon>Bacillati</taxon>
        <taxon>Actinomycetota</taxon>
        <taxon>Actinomycetes</taxon>
        <taxon>Kitasatosporales</taxon>
        <taxon>Streptomycetaceae</taxon>
        <taxon>Streptomyces</taxon>
        <taxon>Streptomyces violaceusniger group</taxon>
    </lineage>
</organism>
<dbReference type="InterPro" id="IPR050966">
    <property type="entry name" value="Glutamyl_endopeptidase"/>
</dbReference>
<evidence type="ECO:0000313" key="5">
    <source>
        <dbReference type="Proteomes" id="UP000536624"/>
    </source>
</evidence>
<evidence type="ECO:0000313" key="4">
    <source>
        <dbReference type="EMBL" id="NIY68754.1"/>
    </source>
</evidence>
<sequence length="391" mass="41301">MPSSRRPALAVAAIASVLALTATACDSSDDNTDAKPTASSEQQGVDDIKLPDNLNDKLKNLGIDLDQWKNGAWNKWDKDDWLREAGDFINPIIKGLWKPDRMRDAQEPDKPVDDSDIADDQGVTDPDPQPVQAKEVASPYSANVPYAGKVFFDGPEGSMVCSATVVEDPAHPGKSNLVWTAGHCVHAGKGGGWYKNLMFVPSYNDAGKSQAELENATKEELAPKGVWWADWAQTSSQWIDSGAAVGGKGAPYDFAVMHVKPEVSGGKSLEETVGGALPVDFNAPAVKSIDEITATGYPAAPPFDGQKMNQCADQPGRLSLDAEQPTMYRIGCTMTAGSSGGGWVAKGANGKPSLVSNTSIGPSNATWLAGPHLGPEAKGVYTAVSKKFASQ</sequence>
<dbReference type="SUPFAM" id="SSF50494">
    <property type="entry name" value="Trypsin-like serine proteases"/>
    <property type="match status" value="1"/>
</dbReference>
<dbReference type="InterPro" id="IPR043504">
    <property type="entry name" value="Peptidase_S1_PA_chymotrypsin"/>
</dbReference>
<reference evidence="4 5" key="1">
    <citation type="submission" date="2020-02" db="EMBL/GenBank/DDBJ databases">
        <title>Streptomyces malaysiensis DSM14702 (JHCC583434, PFL_A843) Genome sequencing and assembly.</title>
        <authorList>
            <person name="Samborskyy M."/>
        </authorList>
    </citation>
    <scope>NUCLEOTIDE SEQUENCE [LARGE SCALE GENOMIC DNA]</scope>
    <source>
        <strain evidence="4 5">DSM 14702</strain>
    </source>
</reference>
<dbReference type="PANTHER" id="PTHR15462:SF19">
    <property type="entry name" value="PEPTIDASE S1 DOMAIN-CONTAINING PROTEIN"/>
    <property type="match status" value="1"/>
</dbReference>
<gene>
    <name evidence="4" type="ORF">SMALB_6852</name>
</gene>